<dbReference type="Pfam" id="PF10754">
    <property type="entry name" value="DUF2569"/>
    <property type="match status" value="1"/>
</dbReference>
<sequence length="172" mass="19434">MSQSHIEDNSRHSSPVQGGPPEKSLKGVRGWLLLLVLVLLLGDPLGCVWQVIDMHRTQTTYPELLDMSQWKVYRLGMYTTLSIWSALSISAGLRLWKDHTPAAVHWARRVLWVTCTVGMAAVYLIVPWIAFGELTAFDVVQTAVGLLLGGTIAFAWTRYLSKSRRVRNTYFF</sequence>
<evidence type="ECO:0000313" key="3">
    <source>
        <dbReference type="EMBL" id="NUU04575.1"/>
    </source>
</evidence>
<name>A0ABX2M2H3_9BURK</name>
<feature type="region of interest" description="Disordered" evidence="1">
    <location>
        <begin position="1"/>
        <end position="22"/>
    </location>
</feature>
<dbReference type="EMBL" id="JABFMT010000049">
    <property type="protein sequence ID" value="NUU04575.1"/>
    <property type="molecule type" value="Genomic_DNA"/>
</dbReference>
<dbReference type="InterPro" id="IPR019690">
    <property type="entry name" value="DUF2569"/>
</dbReference>
<keyword evidence="2" id="KW-0812">Transmembrane</keyword>
<keyword evidence="2" id="KW-1133">Transmembrane helix</keyword>
<evidence type="ECO:0000256" key="2">
    <source>
        <dbReference type="SAM" id="Phobius"/>
    </source>
</evidence>
<evidence type="ECO:0000256" key="1">
    <source>
        <dbReference type="SAM" id="MobiDB-lite"/>
    </source>
</evidence>
<accession>A0ABX2M2H3</accession>
<keyword evidence="4" id="KW-1185">Reference proteome</keyword>
<feature type="transmembrane region" description="Helical" evidence="2">
    <location>
        <begin position="72"/>
        <end position="89"/>
    </location>
</feature>
<feature type="compositionally biased region" description="Basic and acidic residues" evidence="1">
    <location>
        <begin position="1"/>
        <end position="11"/>
    </location>
</feature>
<dbReference type="Proteomes" id="UP000536746">
    <property type="component" value="Unassembled WGS sequence"/>
</dbReference>
<organism evidence="3 4">
    <name type="scientific">Herbaspirillum robiniae</name>
    <dbReference type="NCBI Taxonomy" id="2014887"/>
    <lineage>
        <taxon>Bacteria</taxon>
        <taxon>Pseudomonadati</taxon>
        <taxon>Pseudomonadota</taxon>
        <taxon>Betaproteobacteria</taxon>
        <taxon>Burkholderiales</taxon>
        <taxon>Oxalobacteraceae</taxon>
        <taxon>Herbaspirillum</taxon>
    </lineage>
</organism>
<keyword evidence="2" id="KW-0472">Membrane</keyword>
<protein>
    <submittedName>
        <fullName evidence="3">DUF2569 family protein</fullName>
    </submittedName>
</protein>
<proteinExistence type="predicted"/>
<comment type="caution">
    <text evidence="3">The sequence shown here is derived from an EMBL/GenBank/DDBJ whole genome shotgun (WGS) entry which is preliminary data.</text>
</comment>
<gene>
    <name evidence="3" type="ORF">HNO84_23450</name>
</gene>
<feature type="transmembrane region" description="Helical" evidence="2">
    <location>
        <begin position="31"/>
        <end position="52"/>
    </location>
</feature>
<dbReference type="RefSeq" id="WP_079217759.1">
    <property type="nucleotide sequence ID" value="NZ_CP018845.1"/>
</dbReference>
<feature type="transmembrane region" description="Helical" evidence="2">
    <location>
        <begin position="136"/>
        <end position="157"/>
    </location>
</feature>
<feature type="transmembrane region" description="Helical" evidence="2">
    <location>
        <begin position="110"/>
        <end position="130"/>
    </location>
</feature>
<evidence type="ECO:0000313" key="4">
    <source>
        <dbReference type="Proteomes" id="UP000536746"/>
    </source>
</evidence>
<reference evidence="3 4" key="1">
    <citation type="journal article" date="2020" name="Front. Plant Sci.">
        <title>Isolation of Rhizosphere Bacteria That Improve Quality and Water Stress Tolerance in Greenhouse Ornamentals.</title>
        <authorList>
            <person name="Nordstedt N.P."/>
            <person name="Jones M.L."/>
        </authorList>
    </citation>
    <scope>NUCLEOTIDE SEQUENCE [LARGE SCALE GENOMIC DNA]</scope>
    <source>
        <strain evidence="3 4">C6C2</strain>
    </source>
</reference>